<gene>
    <name evidence="1" type="ORF">METZ01_LOCUS144455</name>
</gene>
<dbReference type="EMBL" id="UINC01022292">
    <property type="protein sequence ID" value="SVA91601.1"/>
    <property type="molecule type" value="Genomic_DNA"/>
</dbReference>
<evidence type="ECO:0000313" key="1">
    <source>
        <dbReference type="EMBL" id="SVA91601.1"/>
    </source>
</evidence>
<feature type="non-terminal residue" evidence="1">
    <location>
        <position position="242"/>
    </location>
</feature>
<feature type="non-terminal residue" evidence="1">
    <location>
        <position position="1"/>
    </location>
</feature>
<name>A0A381ZRK6_9ZZZZ</name>
<organism evidence="1">
    <name type="scientific">marine metagenome</name>
    <dbReference type="NCBI Taxonomy" id="408172"/>
    <lineage>
        <taxon>unclassified sequences</taxon>
        <taxon>metagenomes</taxon>
        <taxon>ecological metagenomes</taxon>
    </lineage>
</organism>
<reference evidence="1" key="1">
    <citation type="submission" date="2018-05" db="EMBL/GenBank/DDBJ databases">
        <authorList>
            <person name="Lanie J.A."/>
            <person name="Ng W.-L."/>
            <person name="Kazmierczak K.M."/>
            <person name="Andrzejewski T.M."/>
            <person name="Davidsen T.M."/>
            <person name="Wayne K.J."/>
            <person name="Tettelin H."/>
            <person name="Glass J.I."/>
            <person name="Rusch D."/>
            <person name="Podicherti R."/>
            <person name="Tsui H.-C.T."/>
            <person name="Winkler M.E."/>
        </authorList>
    </citation>
    <scope>NUCLEOTIDE SEQUENCE</scope>
</reference>
<proteinExistence type="predicted"/>
<sequence length="242" mass="26192">VEAEDYKSFILSSNLGGAFFSKRNIERYKTRRFFMKLSKSLPIAFISMTLIGCGNSVQLQVGGDEEMAEVASPMITAESSAEEKIASALSAAPDIVSSGAMVLDWPAADGEDPGMLREGDNGWTCFPDRFFTPGLDPMCFDTPGMEWVGYWMAGEAPQMSAMGLSYMLMGSYDNSNTDPFAGPPENPADGIVTGPHVMVFPVDATTLAGLNTDHMTNEPYVMFQDTPFAHLMMPTANFDVPG</sequence>
<dbReference type="AlphaFoldDB" id="A0A381ZRK6"/>
<accession>A0A381ZRK6</accession>
<protein>
    <submittedName>
        <fullName evidence="1">Uncharacterized protein</fullName>
    </submittedName>
</protein>